<dbReference type="SUPFAM" id="SSF53474">
    <property type="entry name" value="alpha/beta-Hydrolases"/>
    <property type="match status" value="1"/>
</dbReference>
<accession>A0ABQ3VAR8</accession>
<keyword evidence="1" id="KW-0812">Transmembrane</keyword>
<comment type="caution">
    <text evidence="3">The sequence shown here is derived from an EMBL/GenBank/DDBJ whole genome shotgun (WGS) entry which is preliminary data.</text>
</comment>
<dbReference type="InterPro" id="IPR052920">
    <property type="entry name" value="DNA-binding_regulatory"/>
</dbReference>
<dbReference type="PANTHER" id="PTHR43358:SF4">
    <property type="entry name" value="ALPHA_BETA HYDROLASE FOLD-1 DOMAIN-CONTAINING PROTEIN"/>
    <property type="match status" value="1"/>
</dbReference>
<organism evidence="3 4">
    <name type="scientific">Dictyobacter formicarum</name>
    <dbReference type="NCBI Taxonomy" id="2778368"/>
    <lineage>
        <taxon>Bacteria</taxon>
        <taxon>Bacillati</taxon>
        <taxon>Chloroflexota</taxon>
        <taxon>Ktedonobacteria</taxon>
        <taxon>Ktedonobacterales</taxon>
        <taxon>Dictyobacteraceae</taxon>
        <taxon>Dictyobacter</taxon>
    </lineage>
</organism>
<dbReference type="Pfam" id="PF02129">
    <property type="entry name" value="Peptidase_S15"/>
    <property type="match status" value="1"/>
</dbReference>
<dbReference type="PANTHER" id="PTHR43358">
    <property type="entry name" value="ALPHA/BETA-HYDROLASE"/>
    <property type="match status" value="1"/>
</dbReference>
<reference evidence="3 4" key="1">
    <citation type="journal article" date="2021" name="Int. J. Syst. Evol. Microbiol.">
        <title>Reticulibacter mediterranei gen. nov., sp. nov., within the new family Reticulibacteraceae fam. nov., and Ktedonospora formicarum gen. nov., sp. nov., Ktedonobacter robiniae sp. nov., Dictyobacter formicarum sp. nov. and Dictyobacter arantiisoli sp. nov., belonging to the class Ktedonobacteria.</title>
        <authorList>
            <person name="Yabe S."/>
            <person name="Zheng Y."/>
            <person name="Wang C.M."/>
            <person name="Sakai Y."/>
            <person name="Abe K."/>
            <person name="Yokota A."/>
            <person name="Donadio S."/>
            <person name="Cavaletti L."/>
            <person name="Monciardini P."/>
        </authorList>
    </citation>
    <scope>NUCLEOTIDE SEQUENCE [LARGE SCALE GENOMIC DNA]</scope>
    <source>
        <strain evidence="3 4">SOSP1-9</strain>
    </source>
</reference>
<evidence type="ECO:0000313" key="3">
    <source>
        <dbReference type="EMBL" id="GHO82854.1"/>
    </source>
</evidence>
<dbReference type="RefSeq" id="WP_201360492.1">
    <property type="nucleotide sequence ID" value="NZ_BNJJ01000002.1"/>
</dbReference>
<sequence>MHGPSILRTYAISICMVFVITIAWCIRTVYVSPANSAANTLKQATQVQARSQLSESTLQAEMHNTGNSSTLNSSTKSELFQLTGALRPGQSQPIPDAKDVQDIPVFDVSFYNERGNLISGWLAISSPHAPVIILTHGTPGDRVDMVKRAAFLFKHGYTVLLFDFQSYGKSQGVMSTLGMVESGDILAAIAFLHSYPDTLDSKIGVLGLSMGATAAVLAAARSTDISALIAESCPVDATRVPGDVPNDQVRNADRQLVEEVYGVDITLARPIDVVDKLSGRTAIFFINGDIDSQTPLGGMNALYNAAGNPKQSWVVNGAGHAQSFSVDPVDYETRVDQFFDAYLG</sequence>
<dbReference type="InterPro" id="IPR000383">
    <property type="entry name" value="Xaa-Pro-like_dom"/>
</dbReference>
<keyword evidence="1" id="KW-0472">Membrane</keyword>
<keyword evidence="1" id="KW-1133">Transmembrane helix</keyword>
<protein>
    <recommendedName>
        <fullName evidence="2">Xaa-Pro dipeptidyl-peptidase-like domain-containing protein</fullName>
    </recommendedName>
</protein>
<dbReference type="InterPro" id="IPR029058">
    <property type="entry name" value="AB_hydrolase_fold"/>
</dbReference>
<evidence type="ECO:0000256" key="1">
    <source>
        <dbReference type="SAM" id="Phobius"/>
    </source>
</evidence>
<proteinExistence type="predicted"/>
<evidence type="ECO:0000313" key="4">
    <source>
        <dbReference type="Proteomes" id="UP000635565"/>
    </source>
</evidence>
<feature type="transmembrane region" description="Helical" evidence="1">
    <location>
        <begin position="6"/>
        <end position="26"/>
    </location>
</feature>
<evidence type="ECO:0000259" key="2">
    <source>
        <dbReference type="Pfam" id="PF02129"/>
    </source>
</evidence>
<dbReference type="Proteomes" id="UP000635565">
    <property type="component" value="Unassembled WGS sequence"/>
</dbReference>
<dbReference type="EMBL" id="BNJJ01000002">
    <property type="protein sequence ID" value="GHO82854.1"/>
    <property type="molecule type" value="Genomic_DNA"/>
</dbReference>
<name>A0ABQ3VAR8_9CHLR</name>
<gene>
    <name evidence="3" type="ORF">KSZ_08600</name>
</gene>
<dbReference type="Gene3D" id="3.40.50.1820">
    <property type="entry name" value="alpha/beta hydrolase"/>
    <property type="match status" value="1"/>
</dbReference>
<keyword evidence="4" id="KW-1185">Reference proteome</keyword>
<feature type="domain" description="Xaa-Pro dipeptidyl-peptidase-like" evidence="2">
    <location>
        <begin position="130"/>
        <end position="238"/>
    </location>
</feature>